<dbReference type="NCBIfam" id="NF000839">
    <property type="entry name" value="PRK00071.1-1"/>
    <property type="match status" value="1"/>
</dbReference>
<organism evidence="13 14">
    <name type="scientific">Tahibacter amnicola</name>
    <dbReference type="NCBI Taxonomy" id="2976241"/>
    <lineage>
        <taxon>Bacteria</taxon>
        <taxon>Pseudomonadati</taxon>
        <taxon>Pseudomonadota</taxon>
        <taxon>Gammaproteobacteria</taxon>
        <taxon>Lysobacterales</taxon>
        <taxon>Rhodanobacteraceae</taxon>
        <taxon>Tahibacter</taxon>
    </lineage>
</organism>
<dbReference type="InterPro" id="IPR014729">
    <property type="entry name" value="Rossmann-like_a/b/a_fold"/>
</dbReference>
<comment type="function">
    <text evidence="1 11">Catalyzes the reversible adenylation of nicotinate mononucleotide (NaMN) to nicotinic acid adenine dinucleotide (NaAD).</text>
</comment>
<keyword evidence="7 11" id="KW-0547">Nucleotide-binding</keyword>
<keyword evidence="8 11" id="KW-0067">ATP-binding</keyword>
<evidence type="ECO:0000256" key="5">
    <source>
        <dbReference type="ARBA" id="ARBA00022679"/>
    </source>
</evidence>
<name>A0ABY6BLJ9_9GAMM</name>
<keyword evidence="5 11" id="KW-0808">Transferase</keyword>
<dbReference type="PANTHER" id="PTHR39321:SF3">
    <property type="entry name" value="PHOSPHOPANTETHEINE ADENYLYLTRANSFERASE"/>
    <property type="match status" value="1"/>
</dbReference>
<dbReference type="EC" id="2.7.7.18" evidence="11"/>
<evidence type="ECO:0000256" key="4">
    <source>
        <dbReference type="ARBA" id="ARBA00022642"/>
    </source>
</evidence>
<feature type="domain" description="Cytidyltransferase-like" evidence="12">
    <location>
        <begin position="11"/>
        <end position="188"/>
    </location>
</feature>
<gene>
    <name evidence="11 13" type="primary">nadD</name>
    <name evidence="13" type="ORF">N4264_09915</name>
</gene>
<keyword evidence="4 11" id="KW-0662">Pyridine nucleotide biosynthesis</keyword>
<accession>A0ABY6BLJ9</accession>
<evidence type="ECO:0000259" key="12">
    <source>
        <dbReference type="Pfam" id="PF01467"/>
    </source>
</evidence>
<evidence type="ECO:0000256" key="11">
    <source>
        <dbReference type="HAMAP-Rule" id="MF_00244"/>
    </source>
</evidence>
<keyword evidence="14" id="KW-1185">Reference proteome</keyword>
<keyword evidence="6 11" id="KW-0548">Nucleotidyltransferase</keyword>
<dbReference type="Pfam" id="PF01467">
    <property type="entry name" value="CTP_transf_like"/>
    <property type="match status" value="1"/>
</dbReference>
<dbReference type="InterPro" id="IPR004821">
    <property type="entry name" value="Cyt_trans-like"/>
</dbReference>
<dbReference type="NCBIfam" id="TIGR00482">
    <property type="entry name" value="nicotinate (nicotinamide) nucleotide adenylyltransferase"/>
    <property type="match status" value="1"/>
</dbReference>
<evidence type="ECO:0000313" key="14">
    <source>
        <dbReference type="Proteomes" id="UP001064632"/>
    </source>
</evidence>
<evidence type="ECO:0000256" key="3">
    <source>
        <dbReference type="ARBA" id="ARBA00009014"/>
    </source>
</evidence>
<comment type="pathway">
    <text evidence="2 11">Cofactor biosynthesis; NAD(+) biosynthesis; deamido-NAD(+) from nicotinate D-ribonucleotide: step 1/1.</text>
</comment>
<evidence type="ECO:0000256" key="1">
    <source>
        <dbReference type="ARBA" id="ARBA00002324"/>
    </source>
</evidence>
<dbReference type="HAMAP" id="MF_00244">
    <property type="entry name" value="NaMN_adenylyltr"/>
    <property type="match status" value="1"/>
</dbReference>
<evidence type="ECO:0000256" key="2">
    <source>
        <dbReference type="ARBA" id="ARBA00005019"/>
    </source>
</evidence>
<dbReference type="GO" id="GO:0004515">
    <property type="term" value="F:nicotinate-nucleotide adenylyltransferase activity"/>
    <property type="evidence" value="ECO:0007669"/>
    <property type="project" value="UniProtKB-EC"/>
</dbReference>
<dbReference type="Gene3D" id="3.40.50.620">
    <property type="entry name" value="HUPs"/>
    <property type="match status" value="1"/>
</dbReference>
<evidence type="ECO:0000256" key="9">
    <source>
        <dbReference type="ARBA" id="ARBA00023027"/>
    </source>
</evidence>
<dbReference type="RefSeq" id="WP_261696872.1">
    <property type="nucleotide sequence ID" value="NZ_CP104694.1"/>
</dbReference>
<protein>
    <recommendedName>
        <fullName evidence="11">Probable nicotinate-nucleotide adenylyltransferase</fullName>
        <ecNumber evidence="11">2.7.7.18</ecNumber>
    </recommendedName>
    <alternativeName>
        <fullName evidence="11">Deamido-NAD(+) diphosphorylase</fullName>
    </alternativeName>
    <alternativeName>
        <fullName evidence="11">Deamido-NAD(+) pyrophosphorylase</fullName>
    </alternativeName>
    <alternativeName>
        <fullName evidence="11">Nicotinate mononucleotide adenylyltransferase</fullName>
        <shortName evidence="11">NaMN adenylyltransferase</shortName>
    </alternativeName>
</protein>
<evidence type="ECO:0000256" key="10">
    <source>
        <dbReference type="ARBA" id="ARBA00048721"/>
    </source>
</evidence>
<dbReference type="InterPro" id="IPR005248">
    <property type="entry name" value="NadD/NMNAT"/>
</dbReference>
<evidence type="ECO:0000256" key="6">
    <source>
        <dbReference type="ARBA" id="ARBA00022695"/>
    </source>
</evidence>
<proteinExistence type="inferred from homology"/>
<dbReference type="Proteomes" id="UP001064632">
    <property type="component" value="Chromosome"/>
</dbReference>
<dbReference type="PANTHER" id="PTHR39321">
    <property type="entry name" value="NICOTINATE-NUCLEOTIDE ADENYLYLTRANSFERASE-RELATED"/>
    <property type="match status" value="1"/>
</dbReference>
<dbReference type="NCBIfam" id="TIGR00125">
    <property type="entry name" value="cyt_tran_rel"/>
    <property type="match status" value="1"/>
</dbReference>
<comment type="catalytic activity">
    <reaction evidence="10 11">
        <text>nicotinate beta-D-ribonucleotide + ATP + H(+) = deamido-NAD(+) + diphosphate</text>
        <dbReference type="Rhea" id="RHEA:22860"/>
        <dbReference type="ChEBI" id="CHEBI:15378"/>
        <dbReference type="ChEBI" id="CHEBI:30616"/>
        <dbReference type="ChEBI" id="CHEBI:33019"/>
        <dbReference type="ChEBI" id="CHEBI:57502"/>
        <dbReference type="ChEBI" id="CHEBI:58437"/>
        <dbReference type="EC" id="2.7.7.18"/>
    </reaction>
</comment>
<evidence type="ECO:0000256" key="7">
    <source>
        <dbReference type="ARBA" id="ARBA00022741"/>
    </source>
</evidence>
<evidence type="ECO:0000256" key="8">
    <source>
        <dbReference type="ARBA" id="ARBA00022840"/>
    </source>
</evidence>
<keyword evidence="9 11" id="KW-0520">NAD</keyword>
<comment type="similarity">
    <text evidence="3 11">Belongs to the NadD family.</text>
</comment>
<reference evidence="13" key="1">
    <citation type="submission" date="2022-09" db="EMBL/GenBank/DDBJ databases">
        <title>Tahibacter sp. nov., isolated from a fresh water.</title>
        <authorList>
            <person name="Baek J.H."/>
            <person name="Lee J.K."/>
            <person name="Kim J.M."/>
            <person name="Jeon C.O."/>
        </authorList>
    </citation>
    <scope>NUCLEOTIDE SEQUENCE</scope>
    <source>
        <strain evidence="13">W38</strain>
    </source>
</reference>
<evidence type="ECO:0000313" key="13">
    <source>
        <dbReference type="EMBL" id="UXI69920.1"/>
    </source>
</evidence>
<dbReference type="CDD" id="cd02165">
    <property type="entry name" value="NMNAT"/>
    <property type="match status" value="1"/>
</dbReference>
<dbReference type="EMBL" id="CP104694">
    <property type="protein sequence ID" value="UXI69920.1"/>
    <property type="molecule type" value="Genomic_DNA"/>
</dbReference>
<sequence>MSDASAAPIALMGGTFDPVHNGHLRAAWEASAWLGARVRLMPANVPPHRPQPQAPAAARAAMLRLALHGQERLVVDDRELRRDSPSFTVDTLRELRAEVGARHPLVLLVGEDAFAGLASWREWRELFALTHFGVMTRPGHEPAWPGELQAEVAGRECALDGDWRSAPAGFVLRLDVTALEISATAIRQQLAVGEEPRYLVPEAVLAAIRAEGWYTRRA</sequence>
<dbReference type="SUPFAM" id="SSF52374">
    <property type="entry name" value="Nucleotidylyl transferase"/>
    <property type="match status" value="1"/>
</dbReference>